<evidence type="ECO:0000256" key="3">
    <source>
        <dbReference type="ARBA" id="ARBA00023270"/>
    </source>
</evidence>
<dbReference type="GO" id="GO:0009423">
    <property type="term" value="P:chorismate biosynthetic process"/>
    <property type="evidence" value="ECO:0007669"/>
    <property type="project" value="UniProtKB-UniRule"/>
</dbReference>
<comment type="pathway">
    <text evidence="4">Metabolic intermediate biosynthesis; chorismate biosynthesis; chorismate from D-erythrose 4-phosphate and phosphoenolpyruvate: step 3/7.</text>
</comment>
<gene>
    <name evidence="4" type="primary">aroD</name>
    <name evidence="5" type="ORF">DM868_14620</name>
</gene>
<dbReference type="PANTHER" id="PTHR43699:SF1">
    <property type="entry name" value="3-DEHYDROQUINATE DEHYDRATASE"/>
    <property type="match status" value="1"/>
</dbReference>
<dbReference type="Proteomes" id="UP000308037">
    <property type="component" value="Unassembled WGS sequence"/>
</dbReference>
<dbReference type="CDD" id="cd00502">
    <property type="entry name" value="DHQase_I"/>
    <property type="match status" value="1"/>
</dbReference>
<protein>
    <recommendedName>
        <fullName evidence="4">3-dehydroquinate dehydratase</fullName>
        <shortName evidence="4">3-dehydroquinase</shortName>
        <ecNumber evidence="4">4.2.1.10</ecNumber>
    </recommendedName>
    <alternativeName>
        <fullName evidence="4">Type I DHQase</fullName>
    </alternativeName>
    <alternativeName>
        <fullName evidence="4">Type I dehydroquinase</fullName>
        <shortName evidence="4">DHQ1</shortName>
    </alternativeName>
</protein>
<comment type="catalytic activity">
    <reaction evidence="1 4">
        <text>3-dehydroquinate = 3-dehydroshikimate + H2O</text>
        <dbReference type="Rhea" id="RHEA:21096"/>
        <dbReference type="ChEBI" id="CHEBI:15377"/>
        <dbReference type="ChEBI" id="CHEBI:16630"/>
        <dbReference type="ChEBI" id="CHEBI:32364"/>
        <dbReference type="EC" id="4.2.1.10"/>
    </reaction>
</comment>
<dbReference type="Gene3D" id="3.20.20.70">
    <property type="entry name" value="Aldolase class I"/>
    <property type="match status" value="1"/>
</dbReference>
<evidence type="ECO:0000256" key="2">
    <source>
        <dbReference type="ARBA" id="ARBA00023239"/>
    </source>
</evidence>
<accession>A0A4U5J9S6</accession>
<feature type="binding site" evidence="4">
    <location>
        <position position="189"/>
    </location>
    <ligand>
        <name>3-dehydroquinate</name>
        <dbReference type="ChEBI" id="CHEBI:32364"/>
    </ligand>
</feature>
<comment type="function">
    <text evidence="4">Involved in the third step of the chorismate pathway, which leads to the biosynthesis of aromatic amino acids. Catalyzes the cis-dehydration of 3-dehydroquinate (DHQ) and introduces the first double bond of the aromatic ring to yield 3-dehydroshikimate.</text>
</comment>
<keyword evidence="6" id="KW-1185">Reference proteome</keyword>
<feature type="binding site" evidence="4">
    <location>
        <begin position="29"/>
        <end position="31"/>
    </location>
    <ligand>
        <name>3-dehydroquinate</name>
        <dbReference type="ChEBI" id="CHEBI:32364"/>
    </ligand>
</feature>
<dbReference type="InterPro" id="IPR013785">
    <property type="entry name" value="Aldolase_TIM"/>
</dbReference>
<dbReference type="GO" id="GO:0009073">
    <property type="term" value="P:aromatic amino acid family biosynthetic process"/>
    <property type="evidence" value="ECO:0007669"/>
    <property type="project" value="UniProtKB-KW"/>
</dbReference>
<dbReference type="AlphaFoldDB" id="A0A4U5J9S6"/>
<sequence>MPFDSFTLAASTADLGEEPAARDVADCVEFRMDLAAKSDEQLAAYDGDLPLLVTNRAEWEGGGAADEGRLDALGDALAHDAVGAIDVELEALDDNGRGDADAARSLVEAASDVDVAVVVSTHDFEATPPASELRDRLRRASEHGDVGKIAVTARDRGDALSVLSVTHELTEAGVRVATMAMGAVGSHTRAVAPVYGSKIGYAPVDPDAATAPGQYDLETLRTLVDRLSE</sequence>
<dbReference type="InterPro" id="IPR050146">
    <property type="entry name" value="Type-I_3-dehydroquinase"/>
</dbReference>
<keyword evidence="4" id="KW-0028">Amino-acid biosynthesis</keyword>
<feature type="active site" description="Proton donor/acceptor" evidence="4">
    <location>
        <position position="122"/>
    </location>
</feature>
<dbReference type="EMBL" id="QKNX01000009">
    <property type="protein sequence ID" value="TKR24488.1"/>
    <property type="molecule type" value="Genomic_DNA"/>
</dbReference>
<name>A0A4U5J9S6_9EURY</name>
<evidence type="ECO:0000313" key="5">
    <source>
        <dbReference type="EMBL" id="TKR24488.1"/>
    </source>
</evidence>
<proteinExistence type="inferred from homology"/>
<evidence type="ECO:0000256" key="1">
    <source>
        <dbReference type="ARBA" id="ARBA00001864"/>
    </source>
</evidence>
<dbReference type="GO" id="GO:0008652">
    <property type="term" value="P:amino acid biosynthetic process"/>
    <property type="evidence" value="ECO:0007669"/>
    <property type="project" value="UniProtKB-KW"/>
</dbReference>
<dbReference type="InterPro" id="IPR001381">
    <property type="entry name" value="DHquinase_I"/>
</dbReference>
<dbReference type="Pfam" id="PF01487">
    <property type="entry name" value="DHquinase_I"/>
    <property type="match status" value="1"/>
</dbReference>
<feature type="binding site" evidence="4">
    <location>
        <position position="214"/>
    </location>
    <ligand>
        <name>3-dehydroquinate</name>
        <dbReference type="ChEBI" id="CHEBI:32364"/>
    </ligand>
</feature>
<dbReference type="EC" id="4.2.1.10" evidence="4"/>
<feature type="active site" description="Schiff-base intermediate with substrate" evidence="4">
    <location>
        <position position="148"/>
    </location>
</feature>
<feature type="binding site" evidence="4">
    <location>
        <position position="56"/>
    </location>
    <ligand>
        <name>3-dehydroquinate</name>
        <dbReference type="ChEBI" id="CHEBI:32364"/>
    </ligand>
</feature>
<feature type="binding site" evidence="4">
    <location>
        <position position="210"/>
    </location>
    <ligand>
        <name>3-dehydroquinate</name>
        <dbReference type="ChEBI" id="CHEBI:32364"/>
    </ligand>
</feature>
<evidence type="ECO:0000313" key="6">
    <source>
        <dbReference type="Proteomes" id="UP000308037"/>
    </source>
</evidence>
<reference evidence="5 6" key="1">
    <citation type="submission" date="2019-04" db="EMBL/GenBank/DDBJ databases">
        <title>Natronomonas sp. F20-122 a newhaloarchaeon isolated from a saline saltern of Isla Bacuta, Huelva, Spain.</title>
        <authorList>
            <person name="Duran-Viseras A."/>
            <person name="Sanchez-Porro C."/>
            <person name="Ventosa A."/>
        </authorList>
    </citation>
    <scope>NUCLEOTIDE SEQUENCE [LARGE SCALE GENOMIC DNA]</scope>
    <source>
        <strain evidence="5 6">F20-122</strain>
    </source>
</reference>
<organism evidence="5 6">
    <name type="scientific">Natronomonas salsuginis</name>
    <dbReference type="NCBI Taxonomy" id="2217661"/>
    <lineage>
        <taxon>Archaea</taxon>
        <taxon>Methanobacteriati</taxon>
        <taxon>Methanobacteriota</taxon>
        <taxon>Stenosarchaea group</taxon>
        <taxon>Halobacteria</taxon>
        <taxon>Halobacteriales</taxon>
        <taxon>Natronomonadaceae</taxon>
        <taxon>Natronomonas</taxon>
    </lineage>
</organism>
<dbReference type="UniPathway" id="UPA00053">
    <property type="reaction ID" value="UER00086"/>
</dbReference>
<comment type="caution">
    <text evidence="5">The sequence shown here is derived from an EMBL/GenBank/DDBJ whole genome shotgun (WGS) entry which is preliminary data.</text>
</comment>
<comment type="similarity">
    <text evidence="4">Belongs to the type-I 3-dehydroquinase family.</text>
</comment>
<comment type="caution">
    <text evidence="4">Lacks conserved residue(s) required for the propagation of feature annotation.</text>
</comment>
<comment type="subunit">
    <text evidence="4">Homodimer.</text>
</comment>
<keyword evidence="3 4" id="KW-0704">Schiff base</keyword>
<keyword evidence="2 4" id="KW-0456">Lyase</keyword>
<dbReference type="GO" id="GO:0046279">
    <property type="term" value="P:3,4-dihydroxybenzoate biosynthetic process"/>
    <property type="evidence" value="ECO:0007669"/>
    <property type="project" value="TreeGrafter"/>
</dbReference>
<dbReference type="PANTHER" id="PTHR43699">
    <property type="entry name" value="3-DEHYDROQUINATE DEHYDRATASE"/>
    <property type="match status" value="1"/>
</dbReference>
<dbReference type="HAMAP" id="MF_00214">
    <property type="entry name" value="AroD"/>
    <property type="match status" value="1"/>
</dbReference>
<evidence type="ECO:0000256" key="4">
    <source>
        <dbReference type="HAMAP-Rule" id="MF_00214"/>
    </source>
</evidence>
<dbReference type="SUPFAM" id="SSF51569">
    <property type="entry name" value="Aldolase"/>
    <property type="match status" value="1"/>
</dbReference>
<dbReference type="GO" id="GO:0003855">
    <property type="term" value="F:3-dehydroquinate dehydratase activity"/>
    <property type="evidence" value="ECO:0007669"/>
    <property type="project" value="UniProtKB-UniRule"/>
</dbReference>
<keyword evidence="4" id="KW-0057">Aromatic amino acid biosynthesis</keyword>